<dbReference type="PROSITE" id="PS50097">
    <property type="entry name" value="BTB"/>
    <property type="match status" value="1"/>
</dbReference>
<dbReference type="Proteomes" id="UP000887159">
    <property type="component" value="Unassembled WGS sequence"/>
</dbReference>
<proteinExistence type="predicted"/>
<dbReference type="Pfam" id="PF00651">
    <property type="entry name" value="BTB"/>
    <property type="match status" value="1"/>
</dbReference>
<evidence type="ECO:0000313" key="2">
    <source>
        <dbReference type="EMBL" id="GFY24521.1"/>
    </source>
</evidence>
<comment type="caution">
    <text evidence="2">The sequence shown here is derived from an EMBL/GenBank/DDBJ whole genome shotgun (WGS) entry which is preliminary data.</text>
</comment>
<dbReference type="PANTHER" id="PTHR24413">
    <property type="entry name" value="SPECKLE-TYPE POZ PROTEIN"/>
    <property type="match status" value="1"/>
</dbReference>
<dbReference type="InterPro" id="IPR011333">
    <property type="entry name" value="SKP1/BTB/POZ_sf"/>
</dbReference>
<sequence length="570" mass="66320">MEEKCIRSNHEMLCPQIPRPQLTCHHIVRVQYFVRGGFVRHRSRASSKHLSSHLPVDGLDSSGVKKGLRCRCKMHVWVSGPQRSRPLSMLMFGEATLQPTAPCYTGVLLELELERTIKMNIEKKSKRFYWKIENFGLYFLTQTEPLESPPFQITGIGPDVSFRLALHKETREKDVRVACFLTVSERSRAPATVKLDGTIILKMANETKKFLLQRAVLPKLAGSTLLIGTTAWPDTIFSKREFANYSISILLSMWRSLLFGARHCSTVIHVEQQIKKHVETLETPFPFSGIRFCKISEGSSKEFIWKQVRSRSNVIVIFLKKKKFGAHLKCILSLENKSNIPRIRKEMQLTFDDRRETIWYFDYFPSDLLDKKRPGLFKNASMVCSKIEAKITFYEEFGSTRKYFSDSHPETSKKLRHRLKTDLERFFRSNRKGCDLIFRCEKKDFPVHKSLLCCKSPVFSTMFENDMKEKKFGIVEMDDTDTLTLNRFIEHLYLGTVTDSPIDLDSTMALYKIAHKYSISDLIKYSRQILVHNMGCGNRDEMLQFADLYEDKSMKNLIENCFHPNYFYSD</sequence>
<dbReference type="CDD" id="cd18186">
    <property type="entry name" value="BTB_POZ_ZBTB_KLHL-like"/>
    <property type="match status" value="1"/>
</dbReference>
<evidence type="ECO:0000259" key="1">
    <source>
        <dbReference type="PROSITE" id="PS50097"/>
    </source>
</evidence>
<name>A0A8X6VY80_TRICX</name>
<evidence type="ECO:0000313" key="3">
    <source>
        <dbReference type="Proteomes" id="UP000887159"/>
    </source>
</evidence>
<organism evidence="2 3">
    <name type="scientific">Trichonephila clavipes</name>
    <name type="common">Golden silk orbweaver</name>
    <name type="synonym">Nephila clavipes</name>
    <dbReference type="NCBI Taxonomy" id="2585209"/>
    <lineage>
        <taxon>Eukaryota</taxon>
        <taxon>Metazoa</taxon>
        <taxon>Ecdysozoa</taxon>
        <taxon>Arthropoda</taxon>
        <taxon>Chelicerata</taxon>
        <taxon>Arachnida</taxon>
        <taxon>Araneae</taxon>
        <taxon>Araneomorphae</taxon>
        <taxon>Entelegynae</taxon>
        <taxon>Araneoidea</taxon>
        <taxon>Nephilidae</taxon>
        <taxon>Trichonephila</taxon>
    </lineage>
</organism>
<feature type="domain" description="BTB" evidence="1">
    <location>
        <begin position="434"/>
        <end position="501"/>
    </location>
</feature>
<keyword evidence="3" id="KW-1185">Reference proteome</keyword>
<dbReference type="SUPFAM" id="SSF54695">
    <property type="entry name" value="POZ domain"/>
    <property type="match status" value="1"/>
</dbReference>
<accession>A0A8X6VY80</accession>
<dbReference type="SMART" id="SM00225">
    <property type="entry name" value="BTB"/>
    <property type="match status" value="1"/>
</dbReference>
<dbReference type="InterPro" id="IPR000210">
    <property type="entry name" value="BTB/POZ_dom"/>
</dbReference>
<reference evidence="2" key="1">
    <citation type="submission" date="2020-08" db="EMBL/GenBank/DDBJ databases">
        <title>Multicomponent nature underlies the extraordinary mechanical properties of spider dragline silk.</title>
        <authorList>
            <person name="Kono N."/>
            <person name="Nakamura H."/>
            <person name="Mori M."/>
            <person name="Yoshida Y."/>
            <person name="Ohtoshi R."/>
            <person name="Malay A.D."/>
            <person name="Moran D.A.P."/>
            <person name="Tomita M."/>
            <person name="Numata K."/>
            <person name="Arakawa K."/>
        </authorList>
    </citation>
    <scope>NUCLEOTIDE SEQUENCE</scope>
</reference>
<protein>
    <submittedName>
        <fullName evidence="2">Speckle-type POZ protein B</fullName>
    </submittedName>
</protein>
<dbReference type="Gene3D" id="3.30.710.10">
    <property type="entry name" value="Potassium Channel Kv1.1, Chain A"/>
    <property type="match status" value="1"/>
</dbReference>
<dbReference type="EMBL" id="BMAU01021369">
    <property type="protein sequence ID" value="GFY24521.1"/>
    <property type="molecule type" value="Genomic_DNA"/>
</dbReference>
<dbReference type="AlphaFoldDB" id="A0A8X6VY80"/>
<gene>
    <name evidence="2" type="ORF">TNCV_1015671</name>
</gene>